<dbReference type="PANTHER" id="PTHR12815">
    <property type="entry name" value="SORTING AND ASSEMBLY MACHINERY SAMM50 PROTEIN FAMILY MEMBER"/>
    <property type="match status" value="1"/>
</dbReference>
<dbReference type="AlphaFoldDB" id="A0A0T5YUE4"/>
<evidence type="ECO:0000259" key="14">
    <source>
        <dbReference type="Pfam" id="PF17243"/>
    </source>
</evidence>
<dbReference type="Proteomes" id="UP000051634">
    <property type="component" value="Unassembled WGS sequence"/>
</dbReference>
<keyword evidence="4" id="KW-1134">Transmembrane beta strand</keyword>
<dbReference type="InterPro" id="IPR010827">
    <property type="entry name" value="BamA/TamA_POTRA"/>
</dbReference>
<comment type="subcellular location">
    <subcellularLocation>
        <location evidence="1">Cell outer membrane</location>
    </subcellularLocation>
</comment>
<dbReference type="Proteomes" id="UP000051276">
    <property type="component" value="Unassembled WGS sequence"/>
</dbReference>
<evidence type="ECO:0000259" key="12">
    <source>
        <dbReference type="Pfam" id="PF01103"/>
    </source>
</evidence>
<keyword evidence="18" id="KW-1185">Reference proteome</keyword>
<dbReference type="EMBL" id="LMXI01000622">
    <property type="protein sequence ID" value="KRT56962.1"/>
    <property type="molecule type" value="Genomic_DNA"/>
</dbReference>
<feature type="chain" id="PRO_5007432523" description="Translocation and assembly module subunit TamA" evidence="11">
    <location>
        <begin position="20"/>
        <end position="574"/>
    </location>
</feature>
<evidence type="ECO:0000256" key="7">
    <source>
        <dbReference type="ARBA" id="ARBA00023136"/>
    </source>
</evidence>
<feature type="domain" description="TamA POTRA" evidence="14">
    <location>
        <begin position="23"/>
        <end position="101"/>
    </location>
</feature>
<dbReference type="GO" id="GO:0009279">
    <property type="term" value="C:cell outer membrane"/>
    <property type="evidence" value="ECO:0007669"/>
    <property type="project" value="UniProtKB-SubCell"/>
</dbReference>
<feature type="domain" description="Bacterial surface antigen (D15)" evidence="12">
    <location>
        <begin position="308"/>
        <end position="560"/>
    </location>
</feature>
<evidence type="ECO:0000313" key="17">
    <source>
        <dbReference type="Proteomes" id="UP000051276"/>
    </source>
</evidence>
<gene>
    <name evidence="15" type="ORF">Ga0074115_1045</name>
    <name evidence="16" type="ORF">Ga0076813_10722</name>
</gene>
<dbReference type="PANTHER" id="PTHR12815:SF47">
    <property type="entry name" value="TRANSLOCATION AND ASSEMBLY MODULE SUBUNIT TAMA"/>
    <property type="match status" value="1"/>
</dbReference>
<evidence type="ECO:0000256" key="11">
    <source>
        <dbReference type="SAM" id="SignalP"/>
    </source>
</evidence>
<dbReference type="GO" id="GO:0009306">
    <property type="term" value="P:protein secretion"/>
    <property type="evidence" value="ECO:0007669"/>
    <property type="project" value="TreeGrafter"/>
</dbReference>
<evidence type="ECO:0000256" key="10">
    <source>
        <dbReference type="ARBA" id="ARBA00093548"/>
    </source>
</evidence>
<evidence type="ECO:0000256" key="2">
    <source>
        <dbReference type="ARBA" id="ARBA00010248"/>
    </source>
</evidence>
<dbReference type="OrthoDB" id="9803054at2"/>
<protein>
    <recommendedName>
        <fullName evidence="3">Translocation and assembly module subunit TamA</fullName>
    </recommendedName>
    <alternativeName>
        <fullName evidence="9">Autotransporter assembly factor TamA</fullName>
    </alternativeName>
</protein>
<dbReference type="InterPro" id="IPR000184">
    <property type="entry name" value="Bac_surfAg_D15"/>
</dbReference>
<reference evidence="17 18" key="1">
    <citation type="submission" date="2015-11" db="EMBL/GenBank/DDBJ databases">
        <title>The genome of Candidatus Endoriftia persephone in Ridgeia piscesae and population structure of the North Eastern Pacific vestimentiferan symbionts.</title>
        <authorList>
            <person name="Perez M."/>
            <person name="Juniper K.S."/>
        </authorList>
    </citation>
    <scope>NUCLEOTIDE SEQUENCE [LARGE SCALE GENOMIC DNA]</scope>
    <source>
        <strain evidence="16">Ind10</strain>
        <strain evidence="15">Ind11</strain>
    </source>
</reference>
<feature type="domain" description="POTRA" evidence="13">
    <location>
        <begin position="188"/>
        <end position="246"/>
    </location>
</feature>
<dbReference type="GO" id="GO:0097347">
    <property type="term" value="C:TAM protein secretion complex"/>
    <property type="evidence" value="ECO:0007669"/>
    <property type="project" value="TreeGrafter"/>
</dbReference>
<keyword evidence="8" id="KW-0998">Cell outer membrane</keyword>
<comment type="similarity">
    <text evidence="2">Belongs to the TamA family.</text>
</comment>
<dbReference type="Pfam" id="PF17243">
    <property type="entry name" value="POTRA_TamA_1"/>
    <property type="match status" value="1"/>
</dbReference>
<name>A0A0T5YUE4_9GAMM</name>
<evidence type="ECO:0000313" key="16">
    <source>
        <dbReference type="EMBL" id="KRT56962.1"/>
    </source>
</evidence>
<evidence type="ECO:0000313" key="15">
    <source>
        <dbReference type="EMBL" id="KRT54244.1"/>
    </source>
</evidence>
<evidence type="ECO:0000256" key="3">
    <source>
        <dbReference type="ARBA" id="ARBA00015419"/>
    </source>
</evidence>
<evidence type="ECO:0000256" key="1">
    <source>
        <dbReference type="ARBA" id="ARBA00004442"/>
    </source>
</evidence>
<dbReference type="EMBL" id="LDXT01000092">
    <property type="protein sequence ID" value="KRT54244.1"/>
    <property type="molecule type" value="Genomic_DNA"/>
</dbReference>
<dbReference type="Gene3D" id="3.10.20.310">
    <property type="entry name" value="membrane protein fhac"/>
    <property type="match status" value="3"/>
</dbReference>
<sequence length="574" mass="64611">MQQFFVATWLLLAAAAAHALEIEVQIEGLDREQEANVRAFLSLEREKEREALTKGRMRLLHRQAPAEIRRALQPFGHFKPAIGSRLEQTNTGYHARYQIEPGPRVQLAKVEFNTTGPGRNDTLFAFGLDLQPGTFLNQARYEKLKQQLLSDAIEAGYLDARYTIHQVRVDLDSYQASIRLQLETGPHYHFGEVRFIQDKLDPGFLARYLRFQPGDPFSHEQLLTLQSNLIDSEYFNHVEVRTLRDQAVADQVPIELLLSPNKPNRYRAGIGFSTDTGPRITLDWKRRLINSEGHRMLSELRLSAPRSSLKTEYTIPLERPSQDSLSFSAQGDHYDTDSRLGVRLLLNSAHSIGLDNDWRRTIGIDYSYENFEVGAQDDNAFLLVPYLSWSQLHSDSLDYIQRGHRIDFRLEGATQQLLSSTSYIQAHTNNKLIRGLGDGHWRILARAELGATLAEGLTDLPASKRFFAGGDNSVRGFGLDEIGPRDASGEVIGGRFLAVGSIELERLLTGKWSAAMFIDAGNAFDPDYDAEIHYSAGIGLRWHSPVGPVRIDLARTLSTDEAALRLHIVVGPEL</sequence>
<dbReference type="Pfam" id="PF01103">
    <property type="entry name" value="Omp85"/>
    <property type="match status" value="1"/>
</dbReference>
<evidence type="ECO:0000256" key="4">
    <source>
        <dbReference type="ARBA" id="ARBA00022452"/>
    </source>
</evidence>
<evidence type="ECO:0000256" key="9">
    <source>
        <dbReference type="ARBA" id="ARBA00033063"/>
    </source>
</evidence>
<dbReference type="STRING" id="54398.Ga0074115_1045"/>
<evidence type="ECO:0000313" key="18">
    <source>
        <dbReference type="Proteomes" id="UP000051634"/>
    </source>
</evidence>
<keyword evidence="5" id="KW-0812">Transmembrane</keyword>
<evidence type="ECO:0000256" key="8">
    <source>
        <dbReference type="ARBA" id="ARBA00023237"/>
    </source>
</evidence>
<comment type="subunit">
    <text evidence="10">Interacts with TamB to form the translocation and assembly module (TAM).</text>
</comment>
<dbReference type="InterPro" id="IPR035243">
    <property type="entry name" value="TamA_POTRA_Dom_1"/>
</dbReference>
<comment type="caution">
    <text evidence="15">The sequence shown here is derived from an EMBL/GenBank/DDBJ whole genome shotgun (WGS) entry which is preliminary data.</text>
</comment>
<dbReference type="RefSeq" id="WP_057956710.1">
    <property type="nucleotide sequence ID" value="NZ_KQ556950.1"/>
</dbReference>
<accession>A0A0T5YUE4</accession>
<dbReference type="Gene3D" id="2.40.160.50">
    <property type="entry name" value="membrane protein fhac: a member of the omp85/tpsb transporter family"/>
    <property type="match status" value="1"/>
</dbReference>
<organism evidence="15 18">
    <name type="scientific">endosymbiont of Ridgeia piscesae</name>
    <dbReference type="NCBI Taxonomy" id="54398"/>
    <lineage>
        <taxon>Bacteria</taxon>
        <taxon>Pseudomonadati</taxon>
        <taxon>Pseudomonadota</taxon>
        <taxon>Gammaproteobacteria</taxon>
        <taxon>sulfur-oxidizing symbionts</taxon>
    </lineage>
</organism>
<evidence type="ECO:0000256" key="5">
    <source>
        <dbReference type="ARBA" id="ARBA00022692"/>
    </source>
</evidence>
<feature type="signal peptide" evidence="11">
    <location>
        <begin position="1"/>
        <end position="19"/>
    </location>
</feature>
<proteinExistence type="inferred from homology"/>
<dbReference type="InterPro" id="IPR039910">
    <property type="entry name" value="D15-like"/>
</dbReference>
<evidence type="ECO:0000259" key="13">
    <source>
        <dbReference type="Pfam" id="PF07244"/>
    </source>
</evidence>
<dbReference type="PATRIC" id="fig|54398.3.peg.866"/>
<evidence type="ECO:0000256" key="6">
    <source>
        <dbReference type="ARBA" id="ARBA00022729"/>
    </source>
</evidence>
<keyword evidence="7" id="KW-0472">Membrane</keyword>
<keyword evidence="6 11" id="KW-0732">Signal</keyword>
<dbReference type="Pfam" id="PF07244">
    <property type="entry name" value="POTRA"/>
    <property type="match status" value="1"/>
</dbReference>